<dbReference type="GO" id="GO:0016020">
    <property type="term" value="C:membrane"/>
    <property type="evidence" value="ECO:0007669"/>
    <property type="project" value="UniProtKB-SubCell"/>
</dbReference>
<dbReference type="InterPro" id="IPR018456">
    <property type="entry name" value="PTR2_symporter_CS"/>
</dbReference>
<evidence type="ECO:0000313" key="7">
    <source>
        <dbReference type="EMBL" id="KAI5071862.1"/>
    </source>
</evidence>
<proteinExistence type="inferred from homology"/>
<dbReference type="Proteomes" id="UP000886520">
    <property type="component" value="Chromosome 13"/>
</dbReference>
<feature type="transmembrane region" description="Helical" evidence="6">
    <location>
        <begin position="155"/>
        <end position="175"/>
    </location>
</feature>
<dbReference type="PROSITE" id="PS01022">
    <property type="entry name" value="PTR2_1"/>
    <property type="match status" value="1"/>
</dbReference>
<feature type="transmembrane region" description="Helical" evidence="6">
    <location>
        <begin position="225"/>
        <end position="245"/>
    </location>
</feature>
<feature type="transmembrane region" description="Helical" evidence="6">
    <location>
        <begin position="525"/>
        <end position="548"/>
    </location>
</feature>
<keyword evidence="8" id="KW-1185">Reference proteome</keyword>
<feature type="transmembrane region" description="Helical" evidence="6">
    <location>
        <begin position="113"/>
        <end position="135"/>
    </location>
</feature>
<dbReference type="OrthoDB" id="8904098at2759"/>
<accession>A0A9D4UQT3</accession>
<feature type="transmembrane region" description="Helical" evidence="6">
    <location>
        <begin position="357"/>
        <end position="376"/>
    </location>
</feature>
<dbReference type="EMBL" id="JABFUD020000013">
    <property type="protein sequence ID" value="KAI5071862.1"/>
    <property type="molecule type" value="Genomic_DNA"/>
</dbReference>
<dbReference type="SUPFAM" id="SSF103473">
    <property type="entry name" value="MFS general substrate transporter"/>
    <property type="match status" value="1"/>
</dbReference>
<evidence type="ECO:0000256" key="3">
    <source>
        <dbReference type="ARBA" id="ARBA00022692"/>
    </source>
</evidence>
<dbReference type="GO" id="GO:0022857">
    <property type="term" value="F:transmembrane transporter activity"/>
    <property type="evidence" value="ECO:0007669"/>
    <property type="project" value="InterPro"/>
</dbReference>
<organism evidence="7 8">
    <name type="scientific">Adiantum capillus-veneris</name>
    <name type="common">Maidenhair fern</name>
    <dbReference type="NCBI Taxonomy" id="13818"/>
    <lineage>
        <taxon>Eukaryota</taxon>
        <taxon>Viridiplantae</taxon>
        <taxon>Streptophyta</taxon>
        <taxon>Embryophyta</taxon>
        <taxon>Tracheophyta</taxon>
        <taxon>Polypodiopsida</taxon>
        <taxon>Polypodiidae</taxon>
        <taxon>Polypodiales</taxon>
        <taxon>Pteridineae</taxon>
        <taxon>Pteridaceae</taxon>
        <taxon>Vittarioideae</taxon>
        <taxon>Adiantum</taxon>
    </lineage>
</organism>
<evidence type="ECO:0000256" key="2">
    <source>
        <dbReference type="ARBA" id="ARBA00005982"/>
    </source>
</evidence>
<dbReference type="PANTHER" id="PTHR11654">
    <property type="entry name" value="OLIGOPEPTIDE TRANSPORTER-RELATED"/>
    <property type="match status" value="1"/>
</dbReference>
<keyword evidence="3 6" id="KW-0812">Transmembrane</keyword>
<dbReference type="InterPro" id="IPR036259">
    <property type="entry name" value="MFS_trans_sf"/>
</dbReference>
<keyword evidence="4 6" id="KW-1133">Transmembrane helix</keyword>
<feature type="transmembrane region" description="Helical" evidence="6">
    <location>
        <begin position="396"/>
        <end position="419"/>
    </location>
</feature>
<feature type="transmembrane region" description="Helical" evidence="6">
    <location>
        <begin position="568"/>
        <end position="591"/>
    </location>
</feature>
<dbReference type="Gene3D" id="1.20.1250.20">
    <property type="entry name" value="MFS general substrate transporter like domains"/>
    <property type="match status" value="1"/>
</dbReference>
<comment type="subcellular location">
    <subcellularLocation>
        <location evidence="1">Membrane</location>
        <topology evidence="1">Multi-pass membrane protein</topology>
    </subcellularLocation>
</comment>
<feature type="transmembrane region" description="Helical" evidence="6">
    <location>
        <begin position="87"/>
        <end position="106"/>
    </location>
</feature>
<sequence length="606" mass="67159">MVPASLTELPLLDAGHDSAFTLDGSVDYRCRPALRARTGGWRACFFIIGYDFMERLAYNGITANLVLYIKTELHLGSASATESVNNWVGATTLLPIFAAFLADAYLGRYWTVVFFSAFYVLGLIMLTLSASLTALRPGTCSSSSSCPDATSFQLAFFYLSLYLIAIGAAGVKPCLEALGADQFDEDHPSEKNSKSSFFSWWYFGIISGTLVSYTVIVYIEDNGTAGLGYGILAVLITLAVVLFVVGTPVYRNRIPYGSSLVGLFQVLIAAARKWYIEVPDDLSLLHEVDEEKAAQNGRKNLLHTTGLRCLDKAATVRQPELEGEIHCQTSKENPDFKNGVGDPWRICTVTRVEEVKLIVRIFPIWLTTIMFGVFFAQSTTFFVQQAATMDRSVGSIFIIPSGSIRTFSCLVIIVMLPIYGKVLVPLARRFTGHNQGLTLLQRLGVGFFFSVACMVSAAMVETKRLKIVEEYGLQDDSSATVPMSVFWLLPQYVIFGMADVFVIVGEQEFFYDQVPESMRSVGMSFYLLSLGFGNYLSNALISVISIITSAGGNQGWFVDNLNQCHLDYFYWFLATLLALNFVVFLALSWSYTYKAVEKIRPIVDTR</sequence>
<evidence type="ECO:0000256" key="4">
    <source>
        <dbReference type="ARBA" id="ARBA00022989"/>
    </source>
</evidence>
<evidence type="ECO:0000256" key="5">
    <source>
        <dbReference type="ARBA" id="ARBA00023136"/>
    </source>
</evidence>
<name>A0A9D4UQT3_ADICA</name>
<dbReference type="GO" id="GO:0006857">
    <property type="term" value="P:oligopeptide transport"/>
    <property type="evidence" value="ECO:0007669"/>
    <property type="project" value="InterPro"/>
</dbReference>
<comment type="similarity">
    <text evidence="2">Belongs to the major facilitator superfamily. Proton-dependent oligopeptide transporter (POT/PTR) (TC 2.A.17) family.</text>
</comment>
<feature type="transmembrane region" description="Helical" evidence="6">
    <location>
        <begin position="480"/>
        <end position="504"/>
    </location>
</feature>
<reference evidence="7" key="1">
    <citation type="submission" date="2021-01" db="EMBL/GenBank/DDBJ databases">
        <title>Adiantum capillus-veneris genome.</title>
        <authorList>
            <person name="Fang Y."/>
            <person name="Liao Q."/>
        </authorList>
    </citation>
    <scope>NUCLEOTIDE SEQUENCE</scope>
    <source>
        <strain evidence="7">H3</strain>
        <tissue evidence="7">Leaf</tissue>
    </source>
</reference>
<comment type="caution">
    <text evidence="7">The sequence shown here is derived from an EMBL/GenBank/DDBJ whole genome shotgun (WGS) entry which is preliminary data.</text>
</comment>
<evidence type="ECO:0000313" key="8">
    <source>
        <dbReference type="Proteomes" id="UP000886520"/>
    </source>
</evidence>
<keyword evidence="5 6" id="KW-0472">Membrane</keyword>
<feature type="transmembrane region" description="Helical" evidence="6">
    <location>
        <begin position="439"/>
        <end position="460"/>
    </location>
</feature>
<feature type="transmembrane region" description="Helical" evidence="6">
    <location>
        <begin position="196"/>
        <end position="219"/>
    </location>
</feature>
<dbReference type="AlphaFoldDB" id="A0A9D4UQT3"/>
<gene>
    <name evidence="7" type="ORF">GOP47_0014113</name>
</gene>
<dbReference type="Pfam" id="PF00854">
    <property type="entry name" value="PTR2"/>
    <property type="match status" value="1"/>
</dbReference>
<protein>
    <submittedName>
        <fullName evidence="7">Uncharacterized protein</fullName>
    </submittedName>
</protein>
<dbReference type="InterPro" id="IPR000109">
    <property type="entry name" value="POT_fam"/>
</dbReference>
<evidence type="ECO:0000256" key="1">
    <source>
        <dbReference type="ARBA" id="ARBA00004141"/>
    </source>
</evidence>
<evidence type="ECO:0000256" key="6">
    <source>
        <dbReference type="SAM" id="Phobius"/>
    </source>
</evidence>